<sequence>MMTMTTTSPLMVSSTTASNSTTTPTSVSRAKDISTIPTTTNDDDSLLSKSLGHYNPAQGTNMPRGSYHDIKSRYFMSLNLSSPHNTTPKTPPQQTSPSLPNSSGVMNTSGSLLTNNINRTQRTSSLSSQITRQTSPGQKPESRERRQTSYDFNRHSEAIPIPSKMAVPVAAESLMYNNNGTYDPSVVPSLMTDDSMPMMFDGDFSFTDSSESGSIDLSPFFTSNTQSNTSSVASSKQIAKPGKSNMKGSALNPNTTKKSVSIKIETTTSAVKDSSVSSTDSSESSEERSPLTPNRTIIPPHLMNNRSDFSLYRQQQKYNTKVYKI</sequence>
<feature type="compositionally biased region" description="Polar residues" evidence="1">
    <location>
        <begin position="1"/>
        <end position="12"/>
    </location>
</feature>
<dbReference type="GeneID" id="8848380"/>
<name>D2V428_NAEGR</name>
<keyword evidence="3" id="KW-1185">Reference proteome</keyword>
<proteinExistence type="predicted"/>
<feature type="compositionally biased region" description="Polar residues" evidence="1">
    <location>
        <begin position="104"/>
        <end position="137"/>
    </location>
</feature>
<dbReference type="RefSeq" id="XP_002681050.1">
    <property type="nucleotide sequence ID" value="XM_002681004.1"/>
</dbReference>
<feature type="region of interest" description="Disordered" evidence="1">
    <location>
        <begin position="79"/>
        <end position="151"/>
    </location>
</feature>
<dbReference type="AlphaFoldDB" id="D2V428"/>
<dbReference type="KEGG" id="ngr:NAEGRDRAFT_78478"/>
<evidence type="ECO:0000313" key="2">
    <source>
        <dbReference type="EMBL" id="EFC48306.1"/>
    </source>
</evidence>
<accession>D2V428</accession>
<evidence type="ECO:0000256" key="1">
    <source>
        <dbReference type="SAM" id="MobiDB-lite"/>
    </source>
</evidence>
<feature type="compositionally biased region" description="Low complexity" evidence="1">
    <location>
        <begin position="266"/>
        <end position="282"/>
    </location>
</feature>
<feature type="compositionally biased region" description="Basic and acidic residues" evidence="1">
    <location>
        <begin position="140"/>
        <end position="151"/>
    </location>
</feature>
<gene>
    <name evidence="2" type="ORF">NAEGRDRAFT_78478</name>
</gene>
<dbReference type="EMBL" id="GG738851">
    <property type="protein sequence ID" value="EFC48306.1"/>
    <property type="molecule type" value="Genomic_DNA"/>
</dbReference>
<dbReference type="Proteomes" id="UP000006671">
    <property type="component" value="Unassembled WGS sequence"/>
</dbReference>
<dbReference type="OMA" id="KSRYFMS"/>
<feature type="compositionally biased region" description="Low complexity" evidence="1">
    <location>
        <begin position="83"/>
        <end position="103"/>
    </location>
</feature>
<feature type="compositionally biased region" description="Low complexity" evidence="1">
    <location>
        <begin position="223"/>
        <end position="235"/>
    </location>
</feature>
<evidence type="ECO:0000313" key="3">
    <source>
        <dbReference type="Proteomes" id="UP000006671"/>
    </source>
</evidence>
<dbReference type="OrthoDB" id="10473390at2759"/>
<feature type="region of interest" description="Disordered" evidence="1">
    <location>
        <begin position="1"/>
        <end position="67"/>
    </location>
</feature>
<feature type="region of interest" description="Disordered" evidence="1">
    <location>
        <begin position="223"/>
        <end position="302"/>
    </location>
</feature>
<dbReference type="InParanoid" id="D2V428"/>
<protein>
    <submittedName>
        <fullName evidence="2">Uncharacterized protein</fullName>
    </submittedName>
</protein>
<organism evidence="3">
    <name type="scientific">Naegleria gruberi</name>
    <name type="common">Amoeba</name>
    <dbReference type="NCBI Taxonomy" id="5762"/>
    <lineage>
        <taxon>Eukaryota</taxon>
        <taxon>Discoba</taxon>
        <taxon>Heterolobosea</taxon>
        <taxon>Tetramitia</taxon>
        <taxon>Eutetramitia</taxon>
        <taxon>Vahlkampfiidae</taxon>
        <taxon>Naegleria</taxon>
    </lineage>
</organism>
<dbReference type="VEuPathDB" id="AmoebaDB:NAEGRDRAFT_78478"/>
<reference evidence="2 3" key="1">
    <citation type="journal article" date="2010" name="Cell">
        <title>The genome of Naegleria gruberi illuminates early eukaryotic versatility.</title>
        <authorList>
            <person name="Fritz-Laylin L.K."/>
            <person name="Prochnik S.E."/>
            <person name="Ginger M.L."/>
            <person name="Dacks J.B."/>
            <person name="Carpenter M.L."/>
            <person name="Field M.C."/>
            <person name="Kuo A."/>
            <person name="Paredez A."/>
            <person name="Chapman J."/>
            <person name="Pham J."/>
            <person name="Shu S."/>
            <person name="Neupane R."/>
            <person name="Cipriano M."/>
            <person name="Mancuso J."/>
            <person name="Tu H."/>
            <person name="Salamov A."/>
            <person name="Lindquist E."/>
            <person name="Shapiro H."/>
            <person name="Lucas S."/>
            <person name="Grigoriev I.V."/>
            <person name="Cande W.Z."/>
            <person name="Fulton C."/>
            <person name="Rokhsar D.S."/>
            <person name="Dawson S.C."/>
        </authorList>
    </citation>
    <scope>NUCLEOTIDE SEQUENCE [LARGE SCALE GENOMIC DNA]</scope>
    <source>
        <strain evidence="2 3">NEG-M</strain>
    </source>
</reference>
<feature type="compositionally biased region" description="Low complexity" evidence="1">
    <location>
        <begin position="13"/>
        <end position="28"/>
    </location>
</feature>